<keyword evidence="2" id="KW-0680">Restriction system</keyword>
<dbReference type="PANTHER" id="PTHR30408">
    <property type="entry name" value="TYPE-1 RESTRICTION ENZYME ECOKI SPECIFICITY PROTEIN"/>
    <property type="match status" value="1"/>
</dbReference>
<dbReference type="Pfam" id="PF01420">
    <property type="entry name" value="Methylase_S"/>
    <property type="match status" value="1"/>
</dbReference>
<dbReference type="GO" id="GO:0009307">
    <property type="term" value="P:DNA restriction-modification system"/>
    <property type="evidence" value="ECO:0007669"/>
    <property type="project" value="UniProtKB-KW"/>
</dbReference>
<protein>
    <submittedName>
        <fullName evidence="5">Type I restriction enzyme S subunit</fullName>
        <ecNumber evidence="5">3.1.21.3</ecNumber>
    </submittedName>
</protein>
<dbReference type="Proteomes" id="UP000539313">
    <property type="component" value="Unassembled WGS sequence"/>
</dbReference>
<evidence type="ECO:0000256" key="1">
    <source>
        <dbReference type="ARBA" id="ARBA00010923"/>
    </source>
</evidence>
<dbReference type="PANTHER" id="PTHR30408:SF13">
    <property type="entry name" value="TYPE I RESTRICTION ENZYME HINDI SPECIFICITY SUBUNIT"/>
    <property type="match status" value="1"/>
</dbReference>
<gene>
    <name evidence="5" type="ORF">HNR21_001699</name>
</gene>
<keyword evidence="6" id="KW-1185">Reference proteome</keyword>
<name>A0A7W3MVS4_9ACTN</name>
<dbReference type="InterPro" id="IPR044946">
    <property type="entry name" value="Restrct_endonuc_typeI_TRD_sf"/>
</dbReference>
<dbReference type="AlphaFoldDB" id="A0A7W3MVS4"/>
<accession>A0A7W3MVS4</accession>
<dbReference type="EMBL" id="JACJII010000001">
    <property type="protein sequence ID" value="MBA9002817.1"/>
    <property type="molecule type" value="Genomic_DNA"/>
</dbReference>
<keyword evidence="3" id="KW-0238">DNA-binding</keyword>
<evidence type="ECO:0000256" key="3">
    <source>
        <dbReference type="ARBA" id="ARBA00023125"/>
    </source>
</evidence>
<dbReference type="EC" id="3.1.21.3" evidence="5"/>
<proteinExistence type="inferred from homology"/>
<evidence type="ECO:0000313" key="6">
    <source>
        <dbReference type="Proteomes" id="UP000539313"/>
    </source>
</evidence>
<feature type="domain" description="Type I restriction modification DNA specificity" evidence="4">
    <location>
        <begin position="1"/>
        <end position="177"/>
    </location>
</feature>
<dbReference type="InterPro" id="IPR052021">
    <property type="entry name" value="Type-I_RS_S_subunit"/>
</dbReference>
<dbReference type="SUPFAM" id="SSF116734">
    <property type="entry name" value="DNA methylase specificity domain"/>
    <property type="match status" value="2"/>
</dbReference>
<comment type="caution">
    <text evidence="5">The sequence shown here is derived from an EMBL/GenBank/DDBJ whole genome shotgun (WGS) entry which is preliminary data.</text>
</comment>
<sequence>MSEWTKTTIGEIAEIFDGPHATPAKTSSGPWFLSISSLDRGRLNLAESAHVSEEDFVKWTRRVTPVAGDLLFSYETRLGEAALMPDGVRACLGRRMGLLRPRTDRVDPRFLLYAYLGPQFQQTIAERSIHGATVDRIPLTELGKWPISIPQLNEQRAIAAVLGALDDKIAVNGRIIATSDELLASLAKGAFKNATRKVRLGELVTLKYGKSLRVGDRTPGPIPVFGGNGISGSHDTALVNGPGVIVGRKGANAGSVSWSSGDFWPIDTSFYVDVNSSNLPLEFVFFLLKKANLPELVGDSAIPGLNREIAMSVTVPLPDEGVIKGFVERARVNLAFQDRKRQEIQRLMEVRDVLLPKLMSGEVKVRDAENLAEGAV</sequence>
<evidence type="ECO:0000313" key="5">
    <source>
        <dbReference type="EMBL" id="MBA9002817.1"/>
    </source>
</evidence>
<dbReference type="CDD" id="cd17267">
    <property type="entry name" value="RMtype1_S_EcoAO83I-TRD1-CR1_like"/>
    <property type="match status" value="1"/>
</dbReference>
<dbReference type="InterPro" id="IPR000055">
    <property type="entry name" value="Restrct_endonuc_typeI_TRD"/>
</dbReference>
<dbReference type="GO" id="GO:0009035">
    <property type="term" value="F:type I site-specific deoxyribonuclease activity"/>
    <property type="evidence" value="ECO:0007669"/>
    <property type="project" value="UniProtKB-EC"/>
</dbReference>
<dbReference type="RefSeq" id="WP_182704744.1">
    <property type="nucleotide sequence ID" value="NZ_JACJII010000001.1"/>
</dbReference>
<evidence type="ECO:0000256" key="2">
    <source>
        <dbReference type="ARBA" id="ARBA00022747"/>
    </source>
</evidence>
<keyword evidence="5" id="KW-0378">Hydrolase</keyword>
<dbReference type="GO" id="GO:0003677">
    <property type="term" value="F:DNA binding"/>
    <property type="evidence" value="ECO:0007669"/>
    <property type="project" value="UniProtKB-KW"/>
</dbReference>
<evidence type="ECO:0000259" key="4">
    <source>
        <dbReference type="Pfam" id="PF01420"/>
    </source>
</evidence>
<comment type="similarity">
    <text evidence="1">Belongs to the type-I restriction system S methylase family.</text>
</comment>
<dbReference type="Gene3D" id="3.90.220.20">
    <property type="entry name" value="DNA methylase specificity domains"/>
    <property type="match status" value="2"/>
</dbReference>
<organism evidence="5 6">
    <name type="scientific">Thermomonospora cellulosilytica</name>
    <dbReference type="NCBI Taxonomy" id="1411118"/>
    <lineage>
        <taxon>Bacteria</taxon>
        <taxon>Bacillati</taxon>
        <taxon>Actinomycetota</taxon>
        <taxon>Actinomycetes</taxon>
        <taxon>Streptosporangiales</taxon>
        <taxon>Thermomonosporaceae</taxon>
        <taxon>Thermomonospora</taxon>
    </lineage>
</organism>
<reference evidence="5 6" key="1">
    <citation type="submission" date="2020-08" db="EMBL/GenBank/DDBJ databases">
        <title>Sequencing the genomes of 1000 actinobacteria strains.</title>
        <authorList>
            <person name="Klenk H.-P."/>
        </authorList>
    </citation>
    <scope>NUCLEOTIDE SEQUENCE [LARGE SCALE GENOMIC DNA]</scope>
    <source>
        <strain evidence="5 6">DSM 45823</strain>
    </source>
</reference>